<dbReference type="Pfam" id="PF00078">
    <property type="entry name" value="RVT_1"/>
    <property type="match status" value="1"/>
</dbReference>
<accession>A0ABS6N2W1</accession>
<reference evidence="2" key="1">
    <citation type="submission" date="2021-06" db="EMBL/GenBank/DDBJ databases">
        <title>Thalassococcus sp. CAU 1522 isolated from sea sand, Republic of Korea.</title>
        <authorList>
            <person name="Kim W."/>
        </authorList>
    </citation>
    <scope>NUCLEOTIDE SEQUENCE</scope>
    <source>
        <strain evidence="2">CAU 1522</strain>
    </source>
</reference>
<keyword evidence="2" id="KW-0808">Transferase</keyword>
<comment type="caution">
    <text evidence="2">The sequence shown here is derived from an EMBL/GenBank/DDBJ whole genome shotgun (WGS) entry which is preliminary data.</text>
</comment>
<dbReference type="GO" id="GO:0003964">
    <property type="term" value="F:RNA-directed DNA polymerase activity"/>
    <property type="evidence" value="ECO:0007669"/>
    <property type="project" value="UniProtKB-KW"/>
</dbReference>
<keyword evidence="2" id="KW-0695">RNA-directed DNA polymerase</keyword>
<dbReference type="NCBIfam" id="NF041747">
    <property type="entry name" value="Drt3a"/>
    <property type="match status" value="1"/>
</dbReference>
<keyword evidence="3" id="KW-1185">Reference proteome</keyword>
<sequence length="410" mass="46580">MYDPTFGPTSLNRHIRKTDFKDKPKLKTEAFRNAQITKAVNYAKSGLKGITLEKNDLSGRAIYKNNDLPTELVLRKAVQNIRKISSARQSNRLDIIQRLQLLCQEGMPFAVAKFDVRQFYPSVDQASLTGMVQRRLDTAPGTRTVLEGFITACAAQGIHGVPPGLAISAALGEMYMQDFDASMQSQLKPHLYARYVDDIILVLPPTRDLKGLRKSVSELLPPGLSLNEKKTRLINFTETKAKVPIAEHQFDYLGFSFSVLGIGKDRPNNRKVVLDVSDNKVKKRKTRVARSLLQYLKDGDFGDLRDRFRVNSCNYKFFDTRKSRVRSAGMYHTYGLIDLPSKSLKELDAFQRKILLSKSGKICGPLSLSLSLAQRNELLTISFERAFIDKIHFNFTPERLKFLMECWKYA</sequence>
<dbReference type="Proteomes" id="UP001166293">
    <property type="component" value="Unassembled WGS sequence"/>
</dbReference>
<evidence type="ECO:0000259" key="1">
    <source>
        <dbReference type="PROSITE" id="PS50878"/>
    </source>
</evidence>
<organism evidence="2 3">
    <name type="scientific">Thalassococcus arenae</name>
    <dbReference type="NCBI Taxonomy" id="2851652"/>
    <lineage>
        <taxon>Bacteria</taxon>
        <taxon>Pseudomonadati</taxon>
        <taxon>Pseudomonadota</taxon>
        <taxon>Alphaproteobacteria</taxon>
        <taxon>Rhodobacterales</taxon>
        <taxon>Roseobacteraceae</taxon>
        <taxon>Thalassococcus</taxon>
    </lineage>
</organism>
<name>A0ABS6N2W1_9RHOB</name>
<dbReference type="RefSeq" id="WP_217776230.1">
    <property type="nucleotide sequence ID" value="NZ_JAHRWL010000001.1"/>
</dbReference>
<protein>
    <submittedName>
        <fullName evidence="2">RNA-directed DNA polymerase</fullName>
    </submittedName>
</protein>
<gene>
    <name evidence="2" type="ORF">KUH32_01115</name>
</gene>
<evidence type="ECO:0000313" key="3">
    <source>
        <dbReference type="Proteomes" id="UP001166293"/>
    </source>
</evidence>
<evidence type="ECO:0000313" key="2">
    <source>
        <dbReference type="EMBL" id="MBV2358361.1"/>
    </source>
</evidence>
<feature type="domain" description="Reverse transcriptase" evidence="1">
    <location>
        <begin position="1"/>
        <end position="257"/>
    </location>
</feature>
<proteinExistence type="predicted"/>
<dbReference type="EMBL" id="JAHRWL010000001">
    <property type="protein sequence ID" value="MBV2358361.1"/>
    <property type="molecule type" value="Genomic_DNA"/>
</dbReference>
<dbReference type="CDD" id="cd01646">
    <property type="entry name" value="RT_Bac_retron_I"/>
    <property type="match status" value="1"/>
</dbReference>
<dbReference type="InterPro" id="IPR000477">
    <property type="entry name" value="RT_dom"/>
</dbReference>
<keyword evidence="2" id="KW-0548">Nucleotidyltransferase</keyword>
<dbReference type="PROSITE" id="PS50878">
    <property type="entry name" value="RT_POL"/>
    <property type="match status" value="1"/>
</dbReference>